<protein>
    <submittedName>
        <fullName evidence="3">Envelope-like protein</fullName>
    </submittedName>
</protein>
<dbReference type="EMBL" id="LXQA010003405">
    <property type="protein sequence ID" value="MCH82246.1"/>
    <property type="molecule type" value="Genomic_DNA"/>
</dbReference>
<dbReference type="Pfam" id="PF20167">
    <property type="entry name" value="Transposase_32"/>
    <property type="match status" value="1"/>
</dbReference>
<comment type="caution">
    <text evidence="3">The sequence shown here is derived from an EMBL/GenBank/DDBJ whole genome shotgun (WGS) entry which is preliminary data.</text>
</comment>
<reference evidence="3 4" key="1">
    <citation type="journal article" date="2018" name="Front. Plant Sci.">
        <title>Red Clover (Trifolium pratense) and Zigzag Clover (T. medium) - A Picture of Genomic Similarities and Differences.</title>
        <authorList>
            <person name="Dluhosova J."/>
            <person name="Istvanek J."/>
            <person name="Nedelnik J."/>
            <person name="Repkova J."/>
        </authorList>
    </citation>
    <scope>NUCLEOTIDE SEQUENCE [LARGE SCALE GENOMIC DNA]</scope>
    <source>
        <strain evidence="4">cv. 10/8</strain>
        <tissue evidence="3">Leaf</tissue>
    </source>
</reference>
<evidence type="ECO:0000313" key="3">
    <source>
        <dbReference type="EMBL" id="MCH82246.1"/>
    </source>
</evidence>
<dbReference type="InterPro" id="IPR046796">
    <property type="entry name" value="Transposase_32_dom"/>
</dbReference>
<organism evidence="3 4">
    <name type="scientific">Trifolium medium</name>
    <dbReference type="NCBI Taxonomy" id="97028"/>
    <lineage>
        <taxon>Eukaryota</taxon>
        <taxon>Viridiplantae</taxon>
        <taxon>Streptophyta</taxon>
        <taxon>Embryophyta</taxon>
        <taxon>Tracheophyta</taxon>
        <taxon>Spermatophyta</taxon>
        <taxon>Magnoliopsida</taxon>
        <taxon>eudicotyledons</taxon>
        <taxon>Gunneridae</taxon>
        <taxon>Pentapetalae</taxon>
        <taxon>rosids</taxon>
        <taxon>fabids</taxon>
        <taxon>Fabales</taxon>
        <taxon>Fabaceae</taxon>
        <taxon>Papilionoideae</taxon>
        <taxon>50 kb inversion clade</taxon>
        <taxon>NPAAA clade</taxon>
        <taxon>Hologalegina</taxon>
        <taxon>IRL clade</taxon>
        <taxon>Trifolieae</taxon>
        <taxon>Trifolium</taxon>
    </lineage>
</organism>
<sequence>MKTVRGIGDCYEKLVKEFLVNIPEDCDNPVSPEYQKVFVRGECVNFSPAIINKFLERNEEPQPELEVSDNAVCKEITAGQVKVGPKKGKISSRKLSVKYAILNRIGAANWGPYQAHIKHCYSSIILEQHPGIRTASDIPKKREYPLTLHNKLFGEHHVIDIVGTSSKSVPAPAPMSRKDVIADLKAHCLELDEKKLQFERMIQALELEEVAEGEPVGSKEEEEENDDADQEDNTDS</sequence>
<gene>
    <name evidence="3" type="ORF">A2U01_0003047</name>
</gene>
<proteinExistence type="predicted"/>
<evidence type="ECO:0000313" key="4">
    <source>
        <dbReference type="Proteomes" id="UP000265520"/>
    </source>
</evidence>
<keyword evidence="4" id="KW-1185">Reference proteome</keyword>
<feature type="non-terminal residue" evidence="3">
    <location>
        <position position="236"/>
    </location>
</feature>
<feature type="region of interest" description="Disordered" evidence="1">
    <location>
        <begin position="208"/>
        <end position="236"/>
    </location>
</feature>
<dbReference type="Proteomes" id="UP000265520">
    <property type="component" value="Unassembled WGS sequence"/>
</dbReference>
<feature type="domain" description="Putative plant transposon protein" evidence="2">
    <location>
        <begin position="7"/>
        <end position="114"/>
    </location>
</feature>
<dbReference type="AlphaFoldDB" id="A0A392M4J0"/>
<evidence type="ECO:0000259" key="2">
    <source>
        <dbReference type="Pfam" id="PF20167"/>
    </source>
</evidence>
<accession>A0A392M4J0</accession>
<feature type="compositionally biased region" description="Acidic residues" evidence="1">
    <location>
        <begin position="220"/>
        <end position="236"/>
    </location>
</feature>
<evidence type="ECO:0000256" key="1">
    <source>
        <dbReference type="SAM" id="MobiDB-lite"/>
    </source>
</evidence>
<name>A0A392M4J0_9FABA</name>